<keyword evidence="7" id="KW-0862">Zinc</keyword>
<sequence length="614" mass="66532">MAKSKPTEHAPDDTPAYTVVARRYRPQQFSELIGQEHVAGALVNALKSGRVAHAYLFTGARGVGKTSAARILAKALNCLKTDKATPTPCDECDSCRAVMTGDDVDVLEIDGASNNKVEEVRDLRQNVGFRPARGRYKIYIIDEVHMLSTSAFNALLKTLEEPPEHVKFILATTEVQKIPITILSRCQRFDFAHVGPGKIFEQLKRIVEREGHQADDDALRLVARRAAGSMRDSQSLLDQLLASSSGTLTAGQVTAVLGTAGDDRVIELAKAILANDPKTALDRIAEWVERGLQIGELIDQVVEYWRALMLVSCGGPDVRELPVSPNQHEAIRTQAKAVSLDTVLAGLEILTATKARMRGTPHVQVLLEMAVVRLCRLPDLRSLSQLVQAVSQPGVQFVASAASNGNPPPARPQPTPAAPLASEAAKKNGTPATAGRPSENGSSSVPAEVTATPLSDATVQTVWDRFFRYATEKYPILSQHLRYASSYAIFGPNALAVRFPTSYANAKKECEGEASLARFQDALKRVTGQPVSIRFELDRSPNAQPLAGPQSAAVAAPTERKRSLGSLPMFKKAHEVFGAQIWHVDDDFNPAAVHKPAAPKIDDDEEEETATEEV</sequence>
<dbReference type="NCBIfam" id="NF004046">
    <property type="entry name" value="PRK05563.1"/>
    <property type="match status" value="1"/>
</dbReference>
<dbReference type="RefSeq" id="WP_010039885.1">
    <property type="nucleotide sequence ID" value="NZ_CP025958.1"/>
</dbReference>
<comment type="catalytic activity">
    <reaction evidence="10 11">
        <text>DNA(n) + a 2'-deoxyribonucleoside 5'-triphosphate = DNA(n+1) + diphosphate</text>
        <dbReference type="Rhea" id="RHEA:22508"/>
        <dbReference type="Rhea" id="RHEA-COMP:17339"/>
        <dbReference type="Rhea" id="RHEA-COMP:17340"/>
        <dbReference type="ChEBI" id="CHEBI:33019"/>
        <dbReference type="ChEBI" id="CHEBI:61560"/>
        <dbReference type="ChEBI" id="CHEBI:173112"/>
        <dbReference type="EC" id="2.7.7.7"/>
    </reaction>
</comment>
<proteinExistence type="inferred from homology"/>
<keyword evidence="9 11" id="KW-0239">DNA-directed DNA polymerase</keyword>
<dbReference type="SMART" id="SM00382">
    <property type="entry name" value="AAA"/>
    <property type="match status" value="1"/>
</dbReference>
<dbReference type="OrthoDB" id="9810148at2"/>
<feature type="compositionally biased region" description="Pro residues" evidence="12">
    <location>
        <begin position="406"/>
        <end position="417"/>
    </location>
</feature>
<dbReference type="Gene3D" id="3.40.50.300">
    <property type="entry name" value="P-loop containing nucleotide triphosphate hydrolases"/>
    <property type="match status" value="1"/>
</dbReference>
<dbReference type="GO" id="GO:0046872">
    <property type="term" value="F:metal ion binding"/>
    <property type="evidence" value="ECO:0007669"/>
    <property type="project" value="UniProtKB-KW"/>
</dbReference>
<dbReference type="AlphaFoldDB" id="A0A2Z3H0M5"/>
<accession>A0A2Z3H0M5</accession>
<dbReference type="InterPro" id="IPR012763">
    <property type="entry name" value="DNA_pol_III_sug/sutau_N"/>
</dbReference>
<evidence type="ECO:0000256" key="5">
    <source>
        <dbReference type="ARBA" id="ARBA00022723"/>
    </source>
</evidence>
<evidence type="ECO:0000256" key="6">
    <source>
        <dbReference type="ARBA" id="ARBA00022741"/>
    </source>
</evidence>
<dbReference type="SUPFAM" id="SSF48019">
    <property type="entry name" value="post-AAA+ oligomerization domain-like"/>
    <property type="match status" value="1"/>
</dbReference>
<evidence type="ECO:0000313" key="15">
    <source>
        <dbReference type="Proteomes" id="UP000245802"/>
    </source>
</evidence>
<dbReference type="Pfam" id="PF12169">
    <property type="entry name" value="DNA_pol3_gamma3"/>
    <property type="match status" value="1"/>
</dbReference>
<dbReference type="GO" id="GO:0006261">
    <property type="term" value="P:DNA-templated DNA replication"/>
    <property type="evidence" value="ECO:0007669"/>
    <property type="project" value="TreeGrafter"/>
</dbReference>
<dbReference type="FunFam" id="3.40.50.300:FF:000014">
    <property type="entry name" value="DNA polymerase III subunit gamma/tau"/>
    <property type="match status" value="1"/>
</dbReference>
<keyword evidence="5" id="KW-0479">Metal-binding</keyword>
<dbReference type="InterPro" id="IPR045085">
    <property type="entry name" value="HLD_clamp_pol_III_gamma_tau"/>
</dbReference>
<evidence type="ECO:0000256" key="3">
    <source>
        <dbReference type="ARBA" id="ARBA00022695"/>
    </source>
</evidence>
<gene>
    <name evidence="11" type="primary">dnaX</name>
    <name evidence="14" type="ORF">C1280_16325</name>
</gene>
<dbReference type="GO" id="GO:0003887">
    <property type="term" value="F:DNA-directed DNA polymerase activity"/>
    <property type="evidence" value="ECO:0007669"/>
    <property type="project" value="UniProtKB-KW"/>
</dbReference>
<feature type="domain" description="AAA+ ATPase" evidence="13">
    <location>
        <begin position="51"/>
        <end position="195"/>
    </location>
</feature>
<dbReference type="EMBL" id="CP025958">
    <property type="protein sequence ID" value="AWM38401.1"/>
    <property type="molecule type" value="Genomic_DNA"/>
</dbReference>
<keyword evidence="3 11" id="KW-0548">Nucleotidyltransferase</keyword>
<dbReference type="PANTHER" id="PTHR11669:SF0">
    <property type="entry name" value="PROTEIN STICHEL-LIKE 2"/>
    <property type="match status" value="1"/>
</dbReference>
<feature type="compositionally biased region" description="Acidic residues" evidence="12">
    <location>
        <begin position="602"/>
        <end position="614"/>
    </location>
</feature>
<evidence type="ECO:0000256" key="7">
    <source>
        <dbReference type="ARBA" id="ARBA00022833"/>
    </source>
</evidence>
<protein>
    <recommendedName>
        <fullName evidence="11">DNA polymerase III subunit gamma/tau</fullName>
        <ecNumber evidence="11">2.7.7.7</ecNumber>
    </recommendedName>
</protein>
<evidence type="ECO:0000256" key="10">
    <source>
        <dbReference type="ARBA" id="ARBA00049244"/>
    </source>
</evidence>
<comment type="function">
    <text evidence="11">DNA polymerase III is a complex, multichain enzyme responsible for most of the replicative synthesis in bacteria. This DNA polymerase also exhibits 3' to 5' exonuclease activity.</text>
</comment>
<organism evidence="14 15">
    <name type="scientific">Gemmata obscuriglobus</name>
    <dbReference type="NCBI Taxonomy" id="114"/>
    <lineage>
        <taxon>Bacteria</taxon>
        <taxon>Pseudomonadati</taxon>
        <taxon>Planctomycetota</taxon>
        <taxon>Planctomycetia</taxon>
        <taxon>Gemmatales</taxon>
        <taxon>Gemmataceae</taxon>
        <taxon>Gemmata</taxon>
    </lineage>
</organism>
<dbReference type="FunFam" id="1.10.8.60:FF:000013">
    <property type="entry name" value="DNA polymerase III subunit gamma/tau"/>
    <property type="match status" value="1"/>
</dbReference>
<keyword evidence="8 11" id="KW-0067">ATP-binding</keyword>
<dbReference type="KEGG" id="gog:C1280_16325"/>
<name>A0A2Z3H0M5_9BACT</name>
<comment type="similarity">
    <text evidence="1 11">Belongs to the DnaX/STICHEL family.</text>
</comment>
<dbReference type="SUPFAM" id="SSF52540">
    <property type="entry name" value="P-loop containing nucleoside triphosphate hydrolases"/>
    <property type="match status" value="1"/>
</dbReference>
<dbReference type="InterPro" id="IPR003593">
    <property type="entry name" value="AAA+_ATPase"/>
</dbReference>
<dbReference type="Pfam" id="PF13177">
    <property type="entry name" value="DNA_pol3_delta2"/>
    <property type="match status" value="1"/>
</dbReference>
<dbReference type="NCBIfam" id="TIGR02397">
    <property type="entry name" value="dnaX_nterm"/>
    <property type="match status" value="1"/>
</dbReference>
<keyword evidence="4 11" id="KW-0235">DNA replication</keyword>
<dbReference type="CDD" id="cd00009">
    <property type="entry name" value="AAA"/>
    <property type="match status" value="1"/>
</dbReference>
<dbReference type="EC" id="2.7.7.7" evidence="11"/>
<dbReference type="Proteomes" id="UP000245802">
    <property type="component" value="Chromosome"/>
</dbReference>
<evidence type="ECO:0000256" key="9">
    <source>
        <dbReference type="ARBA" id="ARBA00022932"/>
    </source>
</evidence>
<evidence type="ECO:0000256" key="2">
    <source>
        <dbReference type="ARBA" id="ARBA00022679"/>
    </source>
</evidence>
<feature type="region of interest" description="Disordered" evidence="12">
    <location>
        <begin position="400"/>
        <end position="450"/>
    </location>
</feature>
<evidence type="ECO:0000256" key="12">
    <source>
        <dbReference type="SAM" id="MobiDB-lite"/>
    </source>
</evidence>
<dbReference type="GO" id="GO:0003677">
    <property type="term" value="F:DNA binding"/>
    <property type="evidence" value="ECO:0007669"/>
    <property type="project" value="InterPro"/>
</dbReference>
<dbReference type="InterPro" id="IPR027417">
    <property type="entry name" value="P-loop_NTPase"/>
</dbReference>
<keyword evidence="15" id="KW-1185">Reference proteome</keyword>
<keyword evidence="6 11" id="KW-0547">Nucleotide-binding</keyword>
<dbReference type="InterPro" id="IPR050238">
    <property type="entry name" value="DNA_Rep/Repair_Clamp_Loader"/>
</dbReference>
<dbReference type="GO" id="GO:0009360">
    <property type="term" value="C:DNA polymerase III complex"/>
    <property type="evidence" value="ECO:0007669"/>
    <property type="project" value="InterPro"/>
</dbReference>
<dbReference type="Pfam" id="PF22608">
    <property type="entry name" value="DNAX_ATPase_lid"/>
    <property type="match status" value="1"/>
</dbReference>
<keyword evidence="2 11" id="KW-0808">Transferase</keyword>
<evidence type="ECO:0000259" key="13">
    <source>
        <dbReference type="SMART" id="SM00382"/>
    </source>
</evidence>
<evidence type="ECO:0000256" key="4">
    <source>
        <dbReference type="ARBA" id="ARBA00022705"/>
    </source>
</evidence>
<evidence type="ECO:0000256" key="1">
    <source>
        <dbReference type="ARBA" id="ARBA00006360"/>
    </source>
</evidence>
<dbReference type="PANTHER" id="PTHR11669">
    <property type="entry name" value="REPLICATION FACTOR C / DNA POLYMERASE III GAMMA-TAU SUBUNIT"/>
    <property type="match status" value="1"/>
</dbReference>
<evidence type="ECO:0000313" key="14">
    <source>
        <dbReference type="EMBL" id="AWM38401.1"/>
    </source>
</evidence>
<evidence type="ECO:0000256" key="8">
    <source>
        <dbReference type="ARBA" id="ARBA00022840"/>
    </source>
</evidence>
<comment type="subunit">
    <text evidence="11">DNA polymerase III contains a core (composed of alpha, epsilon and theta chains) that associates with a tau subunit. This core dimerizes to form the POLIII' complex. PolIII' associates with the gamma complex (composed of gamma, delta, delta', psi and chi chains) and with the beta chain to form the complete DNA polymerase III complex.</text>
</comment>
<feature type="region of interest" description="Disordered" evidence="12">
    <location>
        <begin position="592"/>
        <end position="614"/>
    </location>
</feature>
<dbReference type="Gene3D" id="1.20.272.10">
    <property type="match status" value="1"/>
</dbReference>
<dbReference type="GO" id="GO:0005524">
    <property type="term" value="F:ATP binding"/>
    <property type="evidence" value="ECO:0007669"/>
    <property type="project" value="UniProtKB-KW"/>
</dbReference>
<dbReference type="InterPro" id="IPR008921">
    <property type="entry name" value="DNA_pol3_clamp-load_cplx_C"/>
</dbReference>
<dbReference type="InterPro" id="IPR022754">
    <property type="entry name" value="DNA_pol_III_gamma-3"/>
</dbReference>
<dbReference type="Gene3D" id="1.10.8.60">
    <property type="match status" value="1"/>
</dbReference>
<dbReference type="CDD" id="cd18137">
    <property type="entry name" value="HLD_clamp_pol_III_gamma_tau"/>
    <property type="match status" value="1"/>
</dbReference>
<reference evidence="14 15" key="1">
    <citation type="submission" date="2018-01" db="EMBL/GenBank/DDBJ databases">
        <title>G. obscuriglobus.</title>
        <authorList>
            <person name="Franke J."/>
            <person name="Blomberg W."/>
            <person name="Selmecki A."/>
        </authorList>
    </citation>
    <scope>NUCLEOTIDE SEQUENCE [LARGE SCALE GENOMIC DNA]</scope>
    <source>
        <strain evidence="14 15">DSM 5831</strain>
    </source>
</reference>
<evidence type="ECO:0000256" key="11">
    <source>
        <dbReference type="RuleBase" id="RU364063"/>
    </source>
</evidence>